<evidence type="ECO:0000256" key="9">
    <source>
        <dbReference type="ARBA" id="ARBA00022737"/>
    </source>
</evidence>
<evidence type="ECO:0000256" key="16">
    <source>
        <dbReference type="ARBA" id="ARBA00034078"/>
    </source>
</evidence>
<evidence type="ECO:0000259" key="20">
    <source>
        <dbReference type="PROSITE" id="PS51669"/>
    </source>
</evidence>
<keyword evidence="22" id="KW-0830">Ubiquinone</keyword>
<protein>
    <submittedName>
        <fullName evidence="22">NADH:ubiquinone oxidoreductase, chain G</fullName>
        <ecNumber evidence="22">1.6.5.3</ecNumber>
    </submittedName>
</protein>
<accession>E6PZ81</accession>
<dbReference type="GO" id="GO:0051539">
    <property type="term" value="F:4 iron, 4 sulfur cluster binding"/>
    <property type="evidence" value="ECO:0007669"/>
    <property type="project" value="UniProtKB-KW"/>
</dbReference>
<evidence type="ECO:0000256" key="10">
    <source>
        <dbReference type="ARBA" id="ARBA00022967"/>
    </source>
</evidence>
<dbReference type="PROSITE" id="PS00641">
    <property type="entry name" value="COMPLEX1_75K_1"/>
    <property type="match status" value="1"/>
</dbReference>
<dbReference type="InterPro" id="IPR006963">
    <property type="entry name" value="Mopterin_OxRdtase_4Fe-4S_dom"/>
</dbReference>
<keyword evidence="13" id="KW-0411">Iron-sulfur</keyword>
<dbReference type="EMBL" id="CABN01000110">
    <property type="protein sequence ID" value="CBI00240.1"/>
    <property type="molecule type" value="Genomic_DNA"/>
</dbReference>
<comment type="cofactor">
    <cofactor evidence="1">
        <name>[4Fe-4S] cluster</name>
        <dbReference type="ChEBI" id="CHEBI:49883"/>
    </cofactor>
</comment>
<dbReference type="GO" id="GO:0051537">
    <property type="term" value="F:2 iron, 2 sulfur cluster binding"/>
    <property type="evidence" value="ECO:0007669"/>
    <property type="project" value="UniProtKB-KW"/>
</dbReference>
<feature type="domain" description="4Fe-4S ferredoxin-type" evidence="19">
    <location>
        <begin position="139"/>
        <end position="168"/>
    </location>
</feature>
<keyword evidence="14" id="KW-0520">NAD</keyword>
<evidence type="ECO:0000256" key="14">
    <source>
        <dbReference type="ARBA" id="ARBA00023027"/>
    </source>
</evidence>
<dbReference type="InterPro" id="IPR010228">
    <property type="entry name" value="NADH_UbQ_OxRdtase_Gsu"/>
</dbReference>
<feature type="transmembrane region" description="Helical" evidence="17">
    <location>
        <begin position="950"/>
        <end position="968"/>
    </location>
</feature>
<dbReference type="InterPro" id="IPR050123">
    <property type="entry name" value="Prok_molybdopt-oxidoreductase"/>
</dbReference>
<dbReference type="InterPro" id="IPR017900">
    <property type="entry name" value="4Fe4S_Fe_S_CS"/>
</dbReference>
<comment type="caution">
    <text evidence="22">The sequence shown here is derived from an EMBL/GenBank/DDBJ whole genome shotgun (WGS) entry which is preliminary data.</text>
</comment>
<keyword evidence="7" id="KW-0874">Quinone</keyword>
<dbReference type="Gene3D" id="3.40.228.10">
    <property type="entry name" value="Dimethylsulfoxide Reductase, domain 2"/>
    <property type="match status" value="1"/>
</dbReference>
<feature type="transmembrane region" description="Helical" evidence="17">
    <location>
        <begin position="874"/>
        <end position="894"/>
    </location>
</feature>
<dbReference type="Pfam" id="PF00146">
    <property type="entry name" value="NADHdh"/>
    <property type="match status" value="1"/>
</dbReference>
<dbReference type="SUPFAM" id="SSF54292">
    <property type="entry name" value="2Fe-2S ferredoxin-like"/>
    <property type="match status" value="1"/>
</dbReference>
<dbReference type="SMART" id="SM00926">
    <property type="entry name" value="Molybdop_Fe4S4"/>
    <property type="match status" value="1"/>
</dbReference>
<dbReference type="InterPro" id="IPR018086">
    <property type="entry name" value="NADH_UbQ_OxRdtase_su1_CS"/>
</dbReference>
<dbReference type="InterPro" id="IPR006655">
    <property type="entry name" value="Mopterin_OxRdtase_prok_CS"/>
</dbReference>
<dbReference type="PROSITE" id="PS51669">
    <property type="entry name" value="4FE4S_MOW_BIS_MGD"/>
    <property type="match status" value="1"/>
</dbReference>
<proteinExistence type="inferred from homology"/>
<evidence type="ECO:0000259" key="21">
    <source>
        <dbReference type="PROSITE" id="PS51839"/>
    </source>
</evidence>
<feature type="transmembrane region" description="Helical" evidence="17">
    <location>
        <begin position="906"/>
        <end position="930"/>
    </location>
</feature>
<dbReference type="Gene3D" id="3.40.50.740">
    <property type="match status" value="2"/>
</dbReference>
<dbReference type="AlphaFoldDB" id="E6PZ81"/>
<evidence type="ECO:0000256" key="3">
    <source>
        <dbReference type="ARBA" id="ARBA00005404"/>
    </source>
</evidence>
<dbReference type="SUPFAM" id="SSF53706">
    <property type="entry name" value="Formate dehydrogenase/DMSO reductase, domains 1-3"/>
    <property type="match status" value="1"/>
</dbReference>
<keyword evidence="12" id="KW-0408">Iron</keyword>
<feature type="domain" description="4Fe-4S Mo/W bis-MGD-type" evidence="20">
    <location>
        <begin position="217"/>
        <end position="277"/>
    </location>
</feature>
<dbReference type="PROSITE" id="PS00198">
    <property type="entry name" value="4FE4S_FER_1"/>
    <property type="match status" value="1"/>
</dbReference>
<keyword evidence="8" id="KW-0479">Metal-binding</keyword>
<sequence length="969" mass="104367">MADVSFTVDGKKLTAPAGTLLIEACRKAGIEIPAFCYYPGLSLQAACRMCVVRQEKVPKLQTACTTPVGEGQVFITESAEIAQARKATLELLLGNHPLDCPVCDAGGECELQDMTFKYGAGESLYSEAKQHREEQQWSPAVYFDRPRCILCYRCVRMCGEGMDVWALGIQNRGSSATIAPNGGDHLDCEQCGMCIDACPVGALTSGTYRYKTRPWEMNHVSTVCTHCGDGCKVTLGIRQANDGAEIIRADNRDKSGINGDFLCAKGRFGFDFVESAERITQPMVRNNAGALEATTWEKALKLVAAKFSEARDSRGGESIAVIGSNQTTNEENYLLQKFARTALRTNNIDHERSTDYATFARFLAGSTGRTASEREIASAKAILLIGGNPTEEHPLLAWSLRTNFRLNQARLYVANSRAIKLERQAQKALRLAEGSYAALTRYLGGEDVALASTAGAAEFREAVLAEESLVVVCGEEYRGETLAALLRWGLAREGVKFALLGDFVNERGAADMGLYPDLLPGYQSLTASAISAEYVGMPTTAGRNLAEIFDAAGAGEVAALYVVGANPVATLGVKAEALKKTFVVVQDMFLTATAALADVVLPATSLYEKTGTVTNSYGDVQMVKKAADKAGVKPDFEILVRLAGAMGVDVRKLVPFGSSESGLGQRGDMGQTRGAQSGEADRHAVWLVANGLESKLSPFDPLAVLDEIERLVAGYKLDRLNLFGGNEAATDPGRVSGLAPQAGFVSLTEIGGRKDGVMATHPGLFTSGELGSLRASAQMISYELALGLSLVGIVLRTGSLSLTDIVKVQSVHGIASWNVFGGGQIIAFFIYLMAAYAETNRAPFDLPEAETELTGGYHTEYSSMKFAMFFMAEYGNMITVGCVATLLFLGGWTSPFGDLIPPPQNIVVHALVPIFWFVAKVFSFLFLYIWVRGTLPRFRYDQLMGFGWKFLLPVAMLNIVGTSLVLALF</sequence>
<dbReference type="PANTHER" id="PTHR43105:SF10">
    <property type="entry name" value="NADH-QUINONE OXIDOREDUCTASE SUBUNIT G"/>
    <property type="match status" value="1"/>
</dbReference>
<dbReference type="FunFam" id="3.10.20.740:FF:000004">
    <property type="entry name" value="NADH-quinone oxidoreductase"/>
    <property type="match status" value="1"/>
</dbReference>
<evidence type="ECO:0000256" key="12">
    <source>
        <dbReference type="ARBA" id="ARBA00023004"/>
    </source>
</evidence>
<evidence type="ECO:0000256" key="17">
    <source>
        <dbReference type="SAM" id="Phobius"/>
    </source>
</evidence>
<feature type="domain" description="4Fe-4S ferredoxin-type" evidence="19">
    <location>
        <begin position="178"/>
        <end position="208"/>
    </location>
</feature>
<organism evidence="22">
    <name type="scientific">mine drainage metagenome</name>
    <dbReference type="NCBI Taxonomy" id="410659"/>
    <lineage>
        <taxon>unclassified sequences</taxon>
        <taxon>metagenomes</taxon>
        <taxon>ecological metagenomes</taxon>
    </lineage>
</organism>
<dbReference type="PANTHER" id="PTHR43105">
    <property type="entry name" value="RESPIRATORY NITRATE REDUCTASE"/>
    <property type="match status" value="1"/>
</dbReference>
<dbReference type="InterPro" id="IPR017896">
    <property type="entry name" value="4Fe4S_Fe-S-bd"/>
</dbReference>
<dbReference type="GO" id="GO:0046872">
    <property type="term" value="F:metal ion binding"/>
    <property type="evidence" value="ECO:0007669"/>
    <property type="project" value="UniProtKB-KW"/>
</dbReference>
<evidence type="ECO:0000256" key="5">
    <source>
        <dbReference type="ARBA" id="ARBA00022692"/>
    </source>
</evidence>
<name>E6PZ81_9ZZZZ</name>
<dbReference type="SMART" id="SM00929">
    <property type="entry name" value="NADH-G_4Fe-4S_3"/>
    <property type="match status" value="1"/>
</dbReference>
<evidence type="ECO:0000256" key="15">
    <source>
        <dbReference type="ARBA" id="ARBA00023136"/>
    </source>
</evidence>
<evidence type="ECO:0000256" key="8">
    <source>
        <dbReference type="ARBA" id="ARBA00022723"/>
    </source>
</evidence>
<dbReference type="InterPro" id="IPR001041">
    <property type="entry name" value="2Fe-2S_ferredoxin-type"/>
</dbReference>
<dbReference type="NCBIfam" id="TIGR01973">
    <property type="entry name" value="NuoG"/>
    <property type="match status" value="1"/>
</dbReference>
<dbReference type="CDD" id="cd00207">
    <property type="entry name" value="fer2"/>
    <property type="match status" value="1"/>
</dbReference>
<evidence type="ECO:0000256" key="6">
    <source>
        <dbReference type="ARBA" id="ARBA00022714"/>
    </source>
</evidence>
<dbReference type="PROSITE" id="PS00490">
    <property type="entry name" value="MOLYBDOPTERIN_PROK_2"/>
    <property type="match status" value="1"/>
</dbReference>
<keyword evidence="15 17" id="KW-0472">Membrane</keyword>
<dbReference type="PROSITE" id="PS00668">
    <property type="entry name" value="COMPLEX1_ND1_2"/>
    <property type="match status" value="1"/>
</dbReference>
<dbReference type="InterPro" id="IPR001694">
    <property type="entry name" value="NADH_UbQ_OxRdtase_su1/FPO"/>
</dbReference>
<dbReference type="InterPro" id="IPR006656">
    <property type="entry name" value="Mopterin_OxRdtase"/>
</dbReference>
<keyword evidence="22" id="KW-0560">Oxidoreductase</keyword>
<dbReference type="Pfam" id="PF10588">
    <property type="entry name" value="NADH-G_4Fe-4S_3"/>
    <property type="match status" value="1"/>
</dbReference>
<dbReference type="InterPro" id="IPR054351">
    <property type="entry name" value="NADH_UbQ_OxRdtase_ferredoxin"/>
</dbReference>
<comment type="subcellular location">
    <subcellularLocation>
        <location evidence="2">Membrane</location>
        <topology evidence="2">Multi-pass membrane protein</topology>
    </subcellularLocation>
</comment>
<dbReference type="Gene3D" id="2.20.25.90">
    <property type="entry name" value="ADC-like domains"/>
    <property type="match status" value="1"/>
</dbReference>
<evidence type="ECO:0000259" key="18">
    <source>
        <dbReference type="PROSITE" id="PS51085"/>
    </source>
</evidence>
<dbReference type="GO" id="GO:0016020">
    <property type="term" value="C:membrane"/>
    <property type="evidence" value="ECO:0007669"/>
    <property type="project" value="UniProtKB-SubCell"/>
</dbReference>
<evidence type="ECO:0000256" key="4">
    <source>
        <dbReference type="ARBA" id="ARBA00022485"/>
    </source>
</evidence>
<dbReference type="PROSITE" id="PS51085">
    <property type="entry name" value="2FE2S_FER_2"/>
    <property type="match status" value="1"/>
</dbReference>
<dbReference type="Gene3D" id="3.30.70.20">
    <property type="match status" value="1"/>
</dbReference>
<dbReference type="Pfam" id="PF00384">
    <property type="entry name" value="Molybdopterin"/>
    <property type="match status" value="1"/>
</dbReference>
<dbReference type="PROSITE" id="PS51839">
    <property type="entry name" value="4FE4S_HC3"/>
    <property type="match status" value="1"/>
</dbReference>
<dbReference type="GO" id="GO:0003954">
    <property type="term" value="F:NADH dehydrogenase activity"/>
    <property type="evidence" value="ECO:0007669"/>
    <property type="project" value="TreeGrafter"/>
</dbReference>
<gene>
    <name evidence="22" type="primary">nuoG</name>
    <name evidence="22" type="ORF">CARN3_1245</name>
</gene>
<dbReference type="GO" id="GO:0042773">
    <property type="term" value="P:ATP synthesis coupled electron transport"/>
    <property type="evidence" value="ECO:0007669"/>
    <property type="project" value="InterPro"/>
</dbReference>
<evidence type="ECO:0000313" key="22">
    <source>
        <dbReference type="EMBL" id="CBI00240.1"/>
    </source>
</evidence>
<keyword evidence="11 17" id="KW-1133">Transmembrane helix</keyword>
<feature type="domain" description="4Fe-4S His(Cys)3-ligated-type" evidence="21">
    <location>
        <begin position="80"/>
        <end position="119"/>
    </location>
</feature>
<keyword evidence="6" id="KW-0001">2Fe-2S</keyword>
<dbReference type="InterPro" id="IPR036010">
    <property type="entry name" value="2Fe-2S_ferredoxin-like_sf"/>
</dbReference>
<dbReference type="InterPro" id="IPR019574">
    <property type="entry name" value="NADH_UbQ_OxRdtase_Gsu_4Fe4S-bd"/>
</dbReference>
<evidence type="ECO:0000256" key="11">
    <source>
        <dbReference type="ARBA" id="ARBA00022989"/>
    </source>
</evidence>
<dbReference type="Gene3D" id="3.10.20.740">
    <property type="match status" value="1"/>
</dbReference>
<keyword evidence="10" id="KW-1278">Translocase</keyword>
<feature type="transmembrane region" description="Helical" evidence="17">
    <location>
        <begin position="814"/>
        <end position="837"/>
    </location>
</feature>
<dbReference type="SUPFAM" id="SSF54862">
    <property type="entry name" value="4Fe-4S ferredoxins"/>
    <property type="match status" value="1"/>
</dbReference>
<feature type="domain" description="2Fe-2S ferredoxin-type" evidence="18">
    <location>
        <begin position="2"/>
        <end position="81"/>
    </location>
</feature>
<dbReference type="FunFam" id="3.30.70.20:FF:000035">
    <property type="entry name" value="Iron hydrogenase 1"/>
    <property type="match status" value="1"/>
</dbReference>
<keyword evidence="4" id="KW-0004">4Fe-4S</keyword>
<keyword evidence="9" id="KW-0677">Repeat</keyword>
<dbReference type="PROSITE" id="PS51379">
    <property type="entry name" value="4FE4S_FER_2"/>
    <property type="match status" value="2"/>
</dbReference>
<dbReference type="Pfam" id="PF13510">
    <property type="entry name" value="Fer2_4"/>
    <property type="match status" value="1"/>
</dbReference>
<dbReference type="InterPro" id="IPR000283">
    <property type="entry name" value="NADH_UbQ_OxRdtase_75kDa_su_CS"/>
</dbReference>
<dbReference type="GO" id="GO:0048038">
    <property type="term" value="F:quinone binding"/>
    <property type="evidence" value="ECO:0007669"/>
    <property type="project" value="UniProtKB-KW"/>
</dbReference>
<evidence type="ECO:0000256" key="7">
    <source>
        <dbReference type="ARBA" id="ARBA00022719"/>
    </source>
</evidence>
<dbReference type="Pfam" id="PF04879">
    <property type="entry name" value="Molybdop_Fe4S4"/>
    <property type="match status" value="1"/>
</dbReference>
<dbReference type="GO" id="GO:0008137">
    <property type="term" value="F:NADH dehydrogenase (ubiquinone) activity"/>
    <property type="evidence" value="ECO:0007669"/>
    <property type="project" value="InterPro"/>
</dbReference>
<reference evidence="22" key="1">
    <citation type="submission" date="2009-10" db="EMBL/GenBank/DDBJ databases">
        <title>Diversity of trophic interactions inside an arsenic-rich microbial ecosystem.</title>
        <authorList>
            <person name="Bertin P.N."/>
            <person name="Heinrich-Salmeron A."/>
            <person name="Pelletier E."/>
            <person name="Goulhen-Chollet F."/>
            <person name="Arsene-Ploetze F."/>
            <person name="Gallien S."/>
            <person name="Calteau A."/>
            <person name="Vallenet D."/>
            <person name="Casiot C."/>
            <person name="Chane-Woon-Ming B."/>
            <person name="Giloteaux L."/>
            <person name="Barakat M."/>
            <person name="Bonnefoy V."/>
            <person name="Bruneel O."/>
            <person name="Chandler M."/>
            <person name="Cleiss J."/>
            <person name="Duran R."/>
            <person name="Elbaz-Poulichet F."/>
            <person name="Fonknechten N."/>
            <person name="Lauga B."/>
            <person name="Mornico D."/>
            <person name="Ortet P."/>
            <person name="Schaeffer C."/>
            <person name="Siguier P."/>
            <person name="Alexander Thil Smith A."/>
            <person name="Van Dorsselaer A."/>
            <person name="Weissenbach J."/>
            <person name="Medigue C."/>
            <person name="Le Paslier D."/>
        </authorList>
    </citation>
    <scope>NUCLEOTIDE SEQUENCE</scope>
</reference>
<comment type="similarity">
    <text evidence="3">Belongs to the complex I 75 kDa subunit family.</text>
</comment>
<evidence type="ECO:0000256" key="1">
    <source>
        <dbReference type="ARBA" id="ARBA00001966"/>
    </source>
</evidence>
<evidence type="ECO:0000259" key="19">
    <source>
        <dbReference type="PROSITE" id="PS51379"/>
    </source>
</evidence>
<dbReference type="PROSITE" id="PS00642">
    <property type="entry name" value="COMPLEX1_75K_2"/>
    <property type="match status" value="1"/>
</dbReference>
<dbReference type="EC" id="1.6.5.3" evidence="22"/>
<evidence type="ECO:0000256" key="13">
    <source>
        <dbReference type="ARBA" id="ARBA00023014"/>
    </source>
</evidence>
<dbReference type="Pfam" id="PF22117">
    <property type="entry name" value="Fer4_Nqo3"/>
    <property type="match status" value="1"/>
</dbReference>
<comment type="cofactor">
    <cofactor evidence="16">
        <name>[2Fe-2S] cluster</name>
        <dbReference type="ChEBI" id="CHEBI:190135"/>
    </cofactor>
</comment>
<dbReference type="PROSITE" id="PS00643">
    <property type="entry name" value="COMPLEX1_75K_3"/>
    <property type="match status" value="1"/>
</dbReference>
<evidence type="ECO:0000256" key="2">
    <source>
        <dbReference type="ARBA" id="ARBA00004141"/>
    </source>
</evidence>
<keyword evidence="5 17" id="KW-0812">Transmembrane</keyword>